<dbReference type="Proteomes" id="UP000198372">
    <property type="component" value="Unassembled WGS sequence"/>
</dbReference>
<dbReference type="InterPro" id="IPR036237">
    <property type="entry name" value="Xyl_isomerase-like_sf"/>
</dbReference>
<dbReference type="SUPFAM" id="SSF51658">
    <property type="entry name" value="Xylose isomerase-like"/>
    <property type="match status" value="1"/>
</dbReference>
<proteinExistence type="predicted"/>
<evidence type="ECO:0000259" key="1">
    <source>
        <dbReference type="Pfam" id="PF01261"/>
    </source>
</evidence>
<dbReference type="STRING" id="269621.A0A238EZ99"/>
<organism evidence="2 3">
    <name type="scientific">Microbotryum intermedium</name>
    <dbReference type="NCBI Taxonomy" id="269621"/>
    <lineage>
        <taxon>Eukaryota</taxon>
        <taxon>Fungi</taxon>
        <taxon>Dikarya</taxon>
        <taxon>Basidiomycota</taxon>
        <taxon>Pucciniomycotina</taxon>
        <taxon>Microbotryomycetes</taxon>
        <taxon>Microbotryales</taxon>
        <taxon>Microbotryaceae</taxon>
        <taxon>Microbotryum</taxon>
    </lineage>
</organism>
<reference evidence="3" key="1">
    <citation type="submission" date="2016-09" db="EMBL/GenBank/DDBJ databases">
        <authorList>
            <person name="Jeantristanb JTB J.-T."/>
            <person name="Ricardo R."/>
        </authorList>
    </citation>
    <scope>NUCLEOTIDE SEQUENCE [LARGE SCALE GENOMIC DNA]</scope>
</reference>
<evidence type="ECO:0000313" key="3">
    <source>
        <dbReference type="Proteomes" id="UP000198372"/>
    </source>
</evidence>
<dbReference type="Gene3D" id="3.20.20.150">
    <property type="entry name" value="Divalent-metal-dependent TIM barrel enzymes"/>
    <property type="match status" value="1"/>
</dbReference>
<dbReference type="AlphaFoldDB" id="A0A238EZ99"/>
<gene>
    <name evidence="2" type="ORF">BQ2448_5818</name>
</gene>
<keyword evidence="3" id="KW-1185">Reference proteome</keyword>
<dbReference type="OrthoDB" id="5360893at2759"/>
<sequence>MTREPALNVLPRARRFGALERRVVGHEGLSSLLRTTHPKTSGTNNDQYSYITYVVHRSNIPPCHARARPRIKPLPPTMSPTLGIASLSLGSFEHHTLPSKIAAAAQAGFQHIELFDNDWATFRDSWSEVQGLPKSTRDGDSTSRFAAAALADLVQSYGLRISCWQPLRNFEGFVDAEDRRKSREFARGILEILPILGTRLLLCCTTSTPAPATTGALDKCAEDLAWLADEAAKCDLPVRVMYEGLSFAAHRRSWKSAWEVVEKANRPNLGLCLDSFNTLALEWADPYSSTGRLSVDVDEKLQANMRELVDRVPGHKIFFYQVADGRFMSPPMTPPTDPSIPPIRPWSRGNRLFPLENELGAYLPVSTFSDAVVQTGYDGPWSLEVFNDSLSNDDPNVPIEHATRAMTGLSKVIAAAYARDSTSDRVNHKL</sequence>
<dbReference type="Pfam" id="PF01261">
    <property type="entry name" value="AP_endonuc_2"/>
    <property type="match status" value="1"/>
</dbReference>
<dbReference type="InterPro" id="IPR050312">
    <property type="entry name" value="IolE/XylAMocC-like"/>
</dbReference>
<accession>A0A238EZ99</accession>
<evidence type="ECO:0000313" key="2">
    <source>
        <dbReference type="EMBL" id="SCV67172.1"/>
    </source>
</evidence>
<dbReference type="PANTHER" id="PTHR12110:SF21">
    <property type="entry name" value="XYLOSE ISOMERASE-LIKE TIM BARREL DOMAIN-CONTAINING PROTEIN"/>
    <property type="match status" value="1"/>
</dbReference>
<protein>
    <submittedName>
        <fullName evidence="2">BQ2448_5818 protein</fullName>
    </submittedName>
</protein>
<dbReference type="InterPro" id="IPR013022">
    <property type="entry name" value="Xyl_isomerase-like_TIM-brl"/>
</dbReference>
<dbReference type="PANTHER" id="PTHR12110">
    <property type="entry name" value="HYDROXYPYRUVATE ISOMERASE"/>
    <property type="match status" value="1"/>
</dbReference>
<dbReference type="EMBL" id="FMSP01000001">
    <property type="protein sequence ID" value="SCV67172.1"/>
    <property type="molecule type" value="Genomic_DNA"/>
</dbReference>
<name>A0A238EZ99_9BASI</name>
<feature type="domain" description="Xylose isomerase-like TIM barrel" evidence="1">
    <location>
        <begin position="101"/>
        <end position="400"/>
    </location>
</feature>